<dbReference type="AlphaFoldDB" id="A0AAJ0LYH8"/>
<dbReference type="RefSeq" id="XP_062718139.1">
    <property type="nucleotide sequence ID" value="XM_062869940.1"/>
</dbReference>
<proteinExistence type="predicted"/>
<dbReference type="Proteomes" id="UP001273166">
    <property type="component" value="Unassembled WGS sequence"/>
</dbReference>
<organism evidence="2 3">
    <name type="scientific">Chaetomium strumarium</name>
    <dbReference type="NCBI Taxonomy" id="1170767"/>
    <lineage>
        <taxon>Eukaryota</taxon>
        <taxon>Fungi</taxon>
        <taxon>Dikarya</taxon>
        <taxon>Ascomycota</taxon>
        <taxon>Pezizomycotina</taxon>
        <taxon>Sordariomycetes</taxon>
        <taxon>Sordariomycetidae</taxon>
        <taxon>Sordariales</taxon>
        <taxon>Chaetomiaceae</taxon>
        <taxon>Chaetomium</taxon>
    </lineage>
</organism>
<keyword evidence="1" id="KW-0732">Signal</keyword>
<accession>A0AAJ0LYH8</accession>
<dbReference type="PROSITE" id="PS51257">
    <property type="entry name" value="PROKAR_LIPOPROTEIN"/>
    <property type="match status" value="1"/>
</dbReference>
<sequence>MYGKLRAWWPILSPFCCPSFGIAGCMQGGSLLSIHVHARPQSQQSEALIGHFKIQVPSLGSGMDHPDSRLSVRLLGEPDVVLHLKC</sequence>
<evidence type="ECO:0008006" key="4">
    <source>
        <dbReference type="Google" id="ProtNLM"/>
    </source>
</evidence>
<feature type="signal peptide" evidence="1">
    <location>
        <begin position="1"/>
        <end position="23"/>
    </location>
</feature>
<gene>
    <name evidence="2" type="ORF">B0T15DRAFT_542724</name>
</gene>
<evidence type="ECO:0000313" key="2">
    <source>
        <dbReference type="EMBL" id="KAK3302359.1"/>
    </source>
</evidence>
<keyword evidence="3" id="KW-1185">Reference proteome</keyword>
<feature type="chain" id="PRO_5042571986" description="Secreted protein" evidence="1">
    <location>
        <begin position="24"/>
        <end position="86"/>
    </location>
</feature>
<evidence type="ECO:0000256" key="1">
    <source>
        <dbReference type="SAM" id="SignalP"/>
    </source>
</evidence>
<dbReference type="GeneID" id="87888769"/>
<comment type="caution">
    <text evidence="2">The sequence shown here is derived from an EMBL/GenBank/DDBJ whole genome shotgun (WGS) entry which is preliminary data.</text>
</comment>
<reference evidence="2" key="2">
    <citation type="submission" date="2023-06" db="EMBL/GenBank/DDBJ databases">
        <authorList>
            <consortium name="Lawrence Berkeley National Laboratory"/>
            <person name="Mondo S.J."/>
            <person name="Hensen N."/>
            <person name="Bonometti L."/>
            <person name="Westerberg I."/>
            <person name="Brannstrom I.O."/>
            <person name="Guillou S."/>
            <person name="Cros-Aarteil S."/>
            <person name="Calhoun S."/>
            <person name="Haridas S."/>
            <person name="Kuo A."/>
            <person name="Pangilinan J."/>
            <person name="Riley R."/>
            <person name="Labutti K."/>
            <person name="Andreopoulos B."/>
            <person name="Lipzen A."/>
            <person name="Chen C."/>
            <person name="Yanf M."/>
            <person name="Daum C."/>
            <person name="Ng V."/>
            <person name="Clum A."/>
            <person name="Steindorff A."/>
            <person name="Ohm R."/>
            <person name="Martin F."/>
            <person name="Silar P."/>
            <person name="Natvig D."/>
            <person name="Lalanne C."/>
            <person name="Gautier V."/>
            <person name="Ament-Velasquez S.L."/>
            <person name="Kruys A."/>
            <person name="Hutchinson M.I."/>
            <person name="Powell A.J."/>
            <person name="Barry K."/>
            <person name="Miller A.N."/>
            <person name="Grigoriev I.V."/>
            <person name="Debuchy R."/>
            <person name="Gladieux P."/>
            <person name="Thoren M.H."/>
            <person name="Johannesson H."/>
        </authorList>
    </citation>
    <scope>NUCLEOTIDE SEQUENCE</scope>
    <source>
        <strain evidence="2">CBS 333.67</strain>
    </source>
</reference>
<protein>
    <recommendedName>
        <fullName evidence="4">Secreted protein</fullName>
    </recommendedName>
</protein>
<evidence type="ECO:0000313" key="3">
    <source>
        <dbReference type="Proteomes" id="UP001273166"/>
    </source>
</evidence>
<reference evidence="2" key="1">
    <citation type="journal article" date="2023" name="Mol. Phylogenet. Evol.">
        <title>Genome-scale phylogeny and comparative genomics of the fungal order Sordariales.</title>
        <authorList>
            <person name="Hensen N."/>
            <person name="Bonometti L."/>
            <person name="Westerberg I."/>
            <person name="Brannstrom I.O."/>
            <person name="Guillou S."/>
            <person name="Cros-Aarteil S."/>
            <person name="Calhoun S."/>
            <person name="Haridas S."/>
            <person name="Kuo A."/>
            <person name="Mondo S."/>
            <person name="Pangilinan J."/>
            <person name="Riley R."/>
            <person name="LaButti K."/>
            <person name="Andreopoulos B."/>
            <person name="Lipzen A."/>
            <person name="Chen C."/>
            <person name="Yan M."/>
            <person name="Daum C."/>
            <person name="Ng V."/>
            <person name="Clum A."/>
            <person name="Steindorff A."/>
            <person name="Ohm R.A."/>
            <person name="Martin F."/>
            <person name="Silar P."/>
            <person name="Natvig D.O."/>
            <person name="Lalanne C."/>
            <person name="Gautier V."/>
            <person name="Ament-Velasquez S.L."/>
            <person name="Kruys A."/>
            <person name="Hutchinson M.I."/>
            <person name="Powell A.J."/>
            <person name="Barry K."/>
            <person name="Miller A.N."/>
            <person name="Grigoriev I.V."/>
            <person name="Debuchy R."/>
            <person name="Gladieux P."/>
            <person name="Hiltunen Thoren M."/>
            <person name="Johannesson H."/>
        </authorList>
    </citation>
    <scope>NUCLEOTIDE SEQUENCE</scope>
    <source>
        <strain evidence="2">CBS 333.67</strain>
    </source>
</reference>
<name>A0AAJ0LYH8_9PEZI</name>
<dbReference type="EMBL" id="JAUDZG010000007">
    <property type="protein sequence ID" value="KAK3302359.1"/>
    <property type="molecule type" value="Genomic_DNA"/>
</dbReference>